<dbReference type="Pfam" id="PF03271">
    <property type="entry name" value="EB1"/>
    <property type="match status" value="1"/>
</dbReference>
<evidence type="ECO:0000256" key="3">
    <source>
        <dbReference type="ARBA" id="ARBA00022490"/>
    </source>
</evidence>
<dbReference type="GO" id="GO:0035372">
    <property type="term" value="P:protein localization to microtubule"/>
    <property type="evidence" value="ECO:0007669"/>
    <property type="project" value="UniProtKB-ARBA"/>
</dbReference>
<dbReference type="OrthoDB" id="2119228at2759"/>
<evidence type="ECO:0000256" key="11">
    <source>
        <dbReference type="SAM" id="MobiDB-lite"/>
    </source>
</evidence>
<evidence type="ECO:0000256" key="1">
    <source>
        <dbReference type="ARBA" id="ARBA00004245"/>
    </source>
</evidence>
<protein>
    <submittedName>
        <fullName evidence="14">HFR079Wp</fullName>
    </submittedName>
</protein>
<dbReference type="GO" id="GO:0051010">
    <property type="term" value="F:microtubule plus-end binding"/>
    <property type="evidence" value="ECO:0007669"/>
    <property type="project" value="UniProtKB-ARBA"/>
</dbReference>
<evidence type="ECO:0000256" key="2">
    <source>
        <dbReference type="ARBA" id="ARBA00010729"/>
    </source>
</evidence>
<dbReference type="AlphaFoldDB" id="A0A0X8HUW7"/>
<dbReference type="FunFam" id="1.10.418.10:FF:000028">
    <property type="entry name" value="RP/EB family microtubule-associated protein"/>
    <property type="match status" value="1"/>
</dbReference>
<dbReference type="GO" id="GO:0007010">
    <property type="term" value="P:cytoskeleton organization"/>
    <property type="evidence" value="ECO:0007669"/>
    <property type="project" value="UniProtKB-ARBA"/>
</dbReference>
<feature type="compositionally biased region" description="Polar residues" evidence="11">
    <location>
        <begin position="191"/>
        <end position="208"/>
    </location>
</feature>
<dbReference type="PROSITE" id="PS50021">
    <property type="entry name" value="CH"/>
    <property type="match status" value="1"/>
</dbReference>
<evidence type="ECO:0000256" key="4">
    <source>
        <dbReference type="ARBA" id="ARBA00022618"/>
    </source>
</evidence>
<dbReference type="InterPro" id="IPR027328">
    <property type="entry name" value="MAPRE"/>
</dbReference>
<evidence type="ECO:0000256" key="7">
    <source>
        <dbReference type="ARBA" id="ARBA00023212"/>
    </source>
</evidence>
<dbReference type="FunFam" id="1.20.5.1430:FF:000007">
    <property type="entry name" value="Protein BIM1"/>
    <property type="match status" value="1"/>
</dbReference>
<dbReference type="GO" id="GO:0030473">
    <property type="term" value="P:nuclear migration along microtubule"/>
    <property type="evidence" value="ECO:0007669"/>
    <property type="project" value="UniProtKB-ARBA"/>
</dbReference>
<keyword evidence="4" id="KW-0132">Cell division</keyword>
<keyword evidence="5 9" id="KW-0493">Microtubule</keyword>
<dbReference type="PANTHER" id="PTHR10623">
    <property type="entry name" value="MICROTUBULE-ASSOCIATED PROTEIN RP/EB FAMILY MEMBER"/>
    <property type="match status" value="1"/>
</dbReference>
<dbReference type="GO" id="GO:0072686">
    <property type="term" value="C:mitotic spindle"/>
    <property type="evidence" value="ECO:0007669"/>
    <property type="project" value="UniProtKB-ARBA"/>
</dbReference>
<dbReference type="RefSeq" id="XP_017988930.1">
    <property type="nucleotide sequence ID" value="XM_018133441.1"/>
</dbReference>
<evidence type="ECO:0000256" key="5">
    <source>
        <dbReference type="ARBA" id="ARBA00022701"/>
    </source>
</evidence>
<dbReference type="PROSITE" id="PS51230">
    <property type="entry name" value="EB1_C"/>
    <property type="match status" value="1"/>
</dbReference>
<evidence type="ECO:0000259" key="12">
    <source>
        <dbReference type="PROSITE" id="PS50021"/>
    </source>
</evidence>
<dbReference type="InterPro" id="IPR036133">
    <property type="entry name" value="EB1_C_sf"/>
</dbReference>
<evidence type="ECO:0000256" key="9">
    <source>
        <dbReference type="PROSITE-ProRule" id="PRU00576"/>
    </source>
</evidence>
<dbReference type="Gene3D" id="1.10.418.10">
    <property type="entry name" value="Calponin-like domain"/>
    <property type="match status" value="1"/>
</dbReference>
<accession>A0A0X8HUW7</accession>
<feature type="coiled-coil region" evidence="10">
    <location>
        <begin position="215"/>
        <end position="249"/>
    </location>
</feature>
<comment type="similarity">
    <text evidence="2">Belongs to the MAPRE family.</text>
</comment>
<evidence type="ECO:0000256" key="6">
    <source>
        <dbReference type="ARBA" id="ARBA00022776"/>
    </source>
</evidence>
<keyword evidence="7" id="KW-0206">Cytoskeleton</keyword>
<dbReference type="SUPFAM" id="SSF140612">
    <property type="entry name" value="EB1 dimerisation domain-like"/>
    <property type="match status" value="1"/>
</dbReference>
<evidence type="ECO:0000256" key="8">
    <source>
        <dbReference type="ARBA" id="ARBA00023306"/>
    </source>
</evidence>
<proteinExistence type="inferred from homology"/>
<dbReference type="Gene3D" id="1.20.5.1430">
    <property type="match status" value="1"/>
</dbReference>
<gene>
    <name evidence="14" type="ORF">AW171_hschr63931</name>
</gene>
<organism evidence="14 15">
    <name type="scientific">Eremothecium sinecaudum</name>
    <dbReference type="NCBI Taxonomy" id="45286"/>
    <lineage>
        <taxon>Eukaryota</taxon>
        <taxon>Fungi</taxon>
        <taxon>Dikarya</taxon>
        <taxon>Ascomycota</taxon>
        <taxon>Saccharomycotina</taxon>
        <taxon>Saccharomycetes</taxon>
        <taxon>Saccharomycetales</taxon>
        <taxon>Saccharomycetaceae</taxon>
        <taxon>Eremothecium</taxon>
    </lineage>
</organism>
<dbReference type="GO" id="GO:0051301">
    <property type="term" value="P:cell division"/>
    <property type="evidence" value="ECO:0007669"/>
    <property type="project" value="UniProtKB-KW"/>
</dbReference>
<evidence type="ECO:0000313" key="15">
    <source>
        <dbReference type="Proteomes" id="UP000243052"/>
    </source>
</evidence>
<dbReference type="EMBL" id="CP014246">
    <property type="protein sequence ID" value="AMD21934.1"/>
    <property type="molecule type" value="Genomic_DNA"/>
</dbReference>
<comment type="subcellular location">
    <subcellularLocation>
        <location evidence="1">Cytoplasm</location>
        <location evidence="1">Cytoskeleton</location>
    </subcellularLocation>
</comment>
<reference evidence="14 15" key="1">
    <citation type="submission" date="2016-01" db="EMBL/GenBank/DDBJ databases">
        <title>Genome sequence of the yeast Holleya sinecauda.</title>
        <authorList>
            <person name="Dietrich F.S."/>
        </authorList>
    </citation>
    <scope>NUCLEOTIDE SEQUENCE [LARGE SCALE GENOMIC DNA]</scope>
    <source>
        <strain evidence="14 15">ATCC 58844</strain>
    </source>
</reference>
<dbReference type="SUPFAM" id="SSF47576">
    <property type="entry name" value="Calponin-homology domain, CH-domain"/>
    <property type="match status" value="1"/>
</dbReference>
<sequence>MSSSGLGESRTELLSWLNDLLCLNYTRVEQCGNGAAYCQIMDSIFCDIPMNRVKFDSRAEYESLSNFKILQSCFTKHKIEKTIFVDRLIKCRFQDNLEFLQWLKKFWLQNKDESPYDAQLRRKAQKPSGTAEGVSSSITQASKKRTLTTSASSLNEMSASPSTKPRILQKVRPIGQFNGSAGISGTVMKRTPSSGTTSRKPQLTSMSASASNDQLAKLQMELDSSNMKIDKLNQEVTHYQDAMNIMERERDFYFGKLRDIEILVQSTQDLYKEGVYNDDPQELNRFLGKVNQILYSTEEGFEVTQTEEVAIAANGDHTGPMLHQGLETVTPIQNLLTDEETF</sequence>
<keyword evidence="15" id="KW-1185">Reference proteome</keyword>
<dbReference type="GeneID" id="28725256"/>
<feature type="region of interest" description="Disordered" evidence="11">
    <location>
        <begin position="119"/>
        <end position="208"/>
    </location>
</feature>
<dbReference type="InterPro" id="IPR036872">
    <property type="entry name" value="CH_dom_sf"/>
</dbReference>
<dbReference type="Proteomes" id="UP000243052">
    <property type="component" value="Chromosome vi"/>
</dbReference>
<keyword evidence="10" id="KW-0175">Coiled coil</keyword>
<dbReference type="InterPro" id="IPR004953">
    <property type="entry name" value="EB1_C"/>
</dbReference>
<dbReference type="GO" id="GO:0035371">
    <property type="term" value="C:microtubule plus-end"/>
    <property type="evidence" value="ECO:0007669"/>
    <property type="project" value="UniProtKB-ARBA"/>
</dbReference>
<feature type="compositionally biased region" description="Polar residues" evidence="11">
    <location>
        <begin position="133"/>
        <end position="163"/>
    </location>
</feature>
<feature type="domain" description="Calponin-homology (CH)" evidence="12">
    <location>
        <begin position="7"/>
        <end position="108"/>
    </location>
</feature>
<feature type="domain" description="EB1 C-terminal" evidence="13">
    <location>
        <begin position="221"/>
        <end position="303"/>
    </location>
</feature>
<dbReference type="STRING" id="45286.A0A0X8HUW7"/>
<evidence type="ECO:0000256" key="10">
    <source>
        <dbReference type="SAM" id="Coils"/>
    </source>
</evidence>
<evidence type="ECO:0000259" key="13">
    <source>
        <dbReference type="PROSITE" id="PS51230"/>
    </source>
</evidence>
<evidence type="ECO:0000313" key="14">
    <source>
        <dbReference type="EMBL" id="AMD21934.1"/>
    </source>
</evidence>
<dbReference type="GO" id="GO:0051233">
    <property type="term" value="C:spindle midzone"/>
    <property type="evidence" value="ECO:0007669"/>
    <property type="project" value="UniProtKB-ARBA"/>
</dbReference>
<name>A0A0X8HUW7_9SACH</name>
<keyword evidence="8" id="KW-0131">Cell cycle</keyword>
<keyword evidence="3" id="KW-0963">Cytoplasm</keyword>
<dbReference type="InterPro" id="IPR001715">
    <property type="entry name" value="CH_dom"/>
</dbReference>
<keyword evidence="6" id="KW-0498">Mitosis</keyword>